<evidence type="ECO:0000256" key="5">
    <source>
        <dbReference type="ARBA" id="ARBA00023136"/>
    </source>
</evidence>
<evidence type="ECO:0000313" key="8">
    <source>
        <dbReference type="EMBL" id="EFM02242.1"/>
    </source>
</evidence>
<keyword evidence="2 7" id="KW-0813">Transport</keyword>
<accession>E0NRE6</accession>
<dbReference type="PANTHER" id="PTHR11910">
    <property type="entry name" value="ATP SYNTHASE DELTA CHAIN"/>
    <property type="match status" value="1"/>
</dbReference>
<comment type="subcellular location">
    <subcellularLocation>
        <location evidence="7">Cell membrane</location>
        <topology evidence="7">Peripheral membrane protein</topology>
    </subcellularLocation>
    <subcellularLocation>
        <location evidence="1">Membrane</location>
    </subcellularLocation>
</comment>
<dbReference type="PRINTS" id="PR00125">
    <property type="entry name" value="ATPASEDELTA"/>
</dbReference>
<dbReference type="GO" id="GO:0016787">
    <property type="term" value="F:hydrolase activity"/>
    <property type="evidence" value="ECO:0007669"/>
    <property type="project" value="UniProtKB-KW"/>
</dbReference>
<dbReference type="GO" id="GO:0005886">
    <property type="term" value="C:plasma membrane"/>
    <property type="evidence" value="ECO:0007669"/>
    <property type="project" value="UniProtKB-SubCell"/>
</dbReference>
<dbReference type="Proteomes" id="UP000004394">
    <property type="component" value="Unassembled WGS sequence"/>
</dbReference>
<dbReference type="InterPro" id="IPR026015">
    <property type="entry name" value="ATP_synth_OSCP/delta_N_sf"/>
</dbReference>
<comment type="function">
    <text evidence="7">This protein is part of the stalk that links CF(0) to CF(1). It either transmits conformational changes from CF(0) to CF(1) or is implicated in proton conduction.</text>
</comment>
<dbReference type="HAMAP" id="MF_01416">
    <property type="entry name" value="ATP_synth_delta_bact"/>
    <property type="match status" value="1"/>
</dbReference>
<evidence type="ECO:0000256" key="3">
    <source>
        <dbReference type="ARBA" id="ARBA00022781"/>
    </source>
</evidence>
<comment type="function">
    <text evidence="7">F(1)F(0) ATP synthase produces ATP from ADP in the presence of a proton or sodium gradient. F-type ATPases consist of two structural domains, F(1) containing the extramembraneous catalytic core and F(0) containing the membrane proton channel, linked together by a central stalk and a peripheral stalk. During catalysis, ATP synthesis in the catalytic domain of F(1) is coupled via a rotary mechanism of the central stalk subunits to proton translocation.</text>
</comment>
<keyword evidence="5 7" id="KW-0472">Membrane</keyword>
<organism evidence="8 9">
    <name type="scientific">Hoylesella marshii DSM 16973 = JCM 13450</name>
    <dbReference type="NCBI Taxonomy" id="862515"/>
    <lineage>
        <taxon>Bacteria</taxon>
        <taxon>Pseudomonadati</taxon>
        <taxon>Bacteroidota</taxon>
        <taxon>Bacteroidia</taxon>
        <taxon>Bacteroidales</taxon>
        <taxon>Prevotellaceae</taxon>
        <taxon>Hoylesella</taxon>
    </lineage>
</organism>
<comment type="similarity">
    <text evidence="7">Belongs to the ATPase delta chain family.</text>
</comment>
<evidence type="ECO:0000256" key="6">
    <source>
        <dbReference type="ARBA" id="ARBA00023310"/>
    </source>
</evidence>
<sequence>MDTGIISVRYARALLKCSMEAYVEEHVYHEMQLLSSNYLEMPLLGQTIGNPMFAKSTKEAILLAACGEKVTDITKRFIALVLREGRENILPFMARSYIALYRQQRNITQGKLITAATASPKIRQRMQQMVEERTKGTVEFETEVKPEILGGFILEYDTYRLDASVQRNLRTILSQLKHS</sequence>
<keyword evidence="9" id="KW-1185">Reference proteome</keyword>
<reference evidence="8" key="1">
    <citation type="submission" date="2010-07" db="EMBL/GenBank/DDBJ databases">
        <authorList>
            <person name="Muzny D."/>
            <person name="Qin X."/>
            <person name="Deng J."/>
            <person name="Jiang H."/>
            <person name="Liu Y."/>
            <person name="Qu J."/>
            <person name="Song X.-Z."/>
            <person name="Zhang L."/>
            <person name="Thornton R."/>
            <person name="Coyle M."/>
            <person name="Francisco L."/>
            <person name="Jackson L."/>
            <person name="Javaid M."/>
            <person name="Korchina V."/>
            <person name="Kovar C."/>
            <person name="Mata R."/>
            <person name="Mathew T."/>
            <person name="Ngo R."/>
            <person name="Nguyen L."/>
            <person name="Nguyen N."/>
            <person name="Okwuonu G."/>
            <person name="Ongeri F."/>
            <person name="Pham C."/>
            <person name="Simmons D."/>
            <person name="Wilczek-Boney K."/>
            <person name="Hale W."/>
            <person name="Jakkamsetti A."/>
            <person name="Pham P."/>
            <person name="Ruth R."/>
            <person name="San Lucas F."/>
            <person name="Warren J."/>
            <person name="Zhang J."/>
            <person name="Zhao Z."/>
            <person name="Zhou C."/>
            <person name="Zhu D."/>
            <person name="Lee S."/>
            <person name="Bess C."/>
            <person name="Blankenburg K."/>
            <person name="Forbes L."/>
            <person name="Fu Q."/>
            <person name="Gubbala S."/>
            <person name="Hirani K."/>
            <person name="Jayaseelan J.C."/>
            <person name="Lara F."/>
            <person name="Munidasa M."/>
            <person name="Palculict T."/>
            <person name="Patil S."/>
            <person name="Pu L.-L."/>
            <person name="Saada N."/>
            <person name="Tang L."/>
            <person name="Weissenberger G."/>
            <person name="Zhu Y."/>
            <person name="Hemphill L."/>
            <person name="Shang Y."/>
            <person name="Youmans B."/>
            <person name="Ayvaz T."/>
            <person name="Ross M."/>
            <person name="Santibanez J."/>
            <person name="Aqrawi P."/>
            <person name="Gross S."/>
            <person name="Joshi V."/>
            <person name="Fowler G."/>
            <person name="Nazareth L."/>
            <person name="Reid J."/>
            <person name="Worley K."/>
            <person name="Petrosino J."/>
            <person name="Highlander S."/>
            <person name="Gibbs R."/>
        </authorList>
    </citation>
    <scope>NUCLEOTIDE SEQUENCE [LARGE SCALE GENOMIC DNA]</scope>
    <source>
        <strain evidence="8">DSM 16973</strain>
    </source>
</reference>
<keyword evidence="7" id="KW-0139">CF(1)</keyword>
<name>E0NRE6_9BACT</name>
<comment type="caution">
    <text evidence="8">The sequence shown here is derived from an EMBL/GenBank/DDBJ whole genome shotgun (WGS) entry which is preliminary data.</text>
</comment>
<dbReference type="Pfam" id="PF00213">
    <property type="entry name" value="OSCP"/>
    <property type="match status" value="1"/>
</dbReference>
<keyword evidence="6 7" id="KW-0066">ATP synthesis</keyword>
<evidence type="ECO:0000313" key="9">
    <source>
        <dbReference type="Proteomes" id="UP000004394"/>
    </source>
</evidence>
<dbReference type="GO" id="GO:0045259">
    <property type="term" value="C:proton-transporting ATP synthase complex"/>
    <property type="evidence" value="ECO:0007669"/>
    <property type="project" value="UniProtKB-KW"/>
</dbReference>
<protein>
    <recommendedName>
        <fullName evidence="7">ATP synthase subunit delta</fullName>
    </recommendedName>
    <alternativeName>
        <fullName evidence="7">ATP synthase F(1) sector subunit delta</fullName>
    </alternativeName>
    <alternativeName>
        <fullName evidence="7">F-type ATPase subunit delta</fullName>
        <shortName evidence="7">F-ATPase subunit delta</shortName>
    </alternativeName>
</protein>
<dbReference type="InterPro" id="IPR000711">
    <property type="entry name" value="ATPase_OSCP/dsu"/>
</dbReference>
<dbReference type="SUPFAM" id="SSF47928">
    <property type="entry name" value="N-terminal domain of the delta subunit of the F1F0-ATP synthase"/>
    <property type="match status" value="1"/>
</dbReference>
<keyword evidence="7" id="KW-1003">Cell membrane</keyword>
<evidence type="ECO:0000256" key="1">
    <source>
        <dbReference type="ARBA" id="ARBA00004370"/>
    </source>
</evidence>
<dbReference type="NCBIfam" id="TIGR01145">
    <property type="entry name" value="ATP_synt_delta"/>
    <property type="match status" value="1"/>
</dbReference>
<dbReference type="GO" id="GO:0046933">
    <property type="term" value="F:proton-transporting ATP synthase activity, rotational mechanism"/>
    <property type="evidence" value="ECO:0007669"/>
    <property type="project" value="UniProtKB-UniRule"/>
</dbReference>
<evidence type="ECO:0000256" key="2">
    <source>
        <dbReference type="ARBA" id="ARBA00022448"/>
    </source>
</evidence>
<evidence type="ECO:0000256" key="4">
    <source>
        <dbReference type="ARBA" id="ARBA00023065"/>
    </source>
</evidence>
<dbReference type="NCBIfam" id="NF009964">
    <property type="entry name" value="PRK13429.1-3"/>
    <property type="match status" value="1"/>
</dbReference>
<dbReference type="HOGENOM" id="CLU_085114_4_0_10"/>
<dbReference type="AlphaFoldDB" id="E0NRE6"/>
<keyword evidence="3 7" id="KW-0375">Hydrogen ion transport</keyword>
<evidence type="ECO:0000256" key="7">
    <source>
        <dbReference type="HAMAP-Rule" id="MF_01416"/>
    </source>
</evidence>
<proteinExistence type="inferred from homology"/>
<dbReference type="eggNOG" id="COG0712">
    <property type="taxonomic scope" value="Bacteria"/>
</dbReference>
<keyword evidence="8" id="KW-0378">Hydrolase</keyword>
<keyword evidence="4 7" id="KW-0406">Ion transport</keyword>
<dbReference type="Gene3D" id="1.10.520.20">
    <property type="entry name" value="N-terminal domain of the delta subunit of the F1F0-ATP synthase"/>
    <property type="match status" value="1"/>
</dbReference>
<dbReference type="EMBL" id="AEEI01000026">
    <property type="protein sequence ID" value="EFM02242.1"/>
    <property type="molecule type" value="Genomic_DNA"/>
</dbReference>
<dbReference type="OrthoDB" id="9802471at2"/>
<dbReference type="RefSeq" id="WP_006948537.1">
    <property type="nucleotide sequence ID" value="NZ_BAJI01000013.1"/>
</dbReference>
<dbReference type="STRING" id="862515.HMPREF0658_0747"/>
<gene>
    <name evidence="7 8" type="primary">atpH</name>
    <name evidence="8" type="ORF">HMPREF0658_0747</name>
</gene>